<accession>A0AAD4MI96</accession>
<protein>
    <submittedName>
        <fullName evidence="1">Uncharacterized protein</fullName>
    </submittedName>
</protein>
<evidence type="ECO:0000313" key="2">
    <source>
        <dbReference type="Proteomes" id="UP001201812"/>
    </source>
</evidence>
<evidence type="ECO:0000313" key="1">
    <source>
        <dbReference type="EMBL" id="KAI1694078.1"/>
    </source>
</evidence>
<name>A0AAD4MI96_9BILA</name>
<comment type="caution">
    <text evidence="1">The sequence shown here is derived from an EMBL/GenBank/DDBJ whole genome shotgun (WGS) entry which is preliminary data.</text>
</comment>
<reference evidence="1" key="1">
    <citation type="submission" date="2022-01" db="EMBL/GenBank/DDBJ databases">
        <title>Genome Sequence Resource for Two Populations of Ditylenchus destructor, the Migratory Endoparasitic Phytonematode.</title>
        <authorList>
            <person name="Zhang H."/>
            <person name="Lin R."/>
            <person name="Xie B."/>
        </authorList>
    </citation>
    <scope>NUCLEOTIDE SEQUENCE</scope>
    <source>
        <strain evidence="1">BazhouSP</strain>
    </source>
</reference>
<sequence>MAAKFRILLRHNETSHEVSDAIVKAILCLHNFLLEYSPPGKRHPREMADYGLRNEDNGAAISSLCSKLQQ</sequence>
<dbReference type="AlphaFoldDB" id="A0AAD4MI96"/>
<proteinExistence type="predicted"/>
<dbReference type="EMBL" id="JAKKPZ010000552">
    <property type="protein sequence ID" value="KAI1694078.1"/>
    <property type="molecule type" value="Genomic_DNA"/>
</dbReference>
<dbReference type="Proteomes" id="UP001201812">
    <property type="component" value="Unassembled WGS sequence"/>
</dbReference>
<gene>
    <name evidence="1" type="ORF">DdX_20301</name>
</gene>
<keyword evidence="2" id="KW-1185">Reference proteome</keyword>
<organism evidence="1 2">
    <name type="scientific">Ditylenchus destructor</name>
    <dbReference type="NCBI Taxonomy" id="166010"/>
    <lineage>
        <taxon>Eukaryota</taxon>
        <taxon>Metazoa</taxon>
        <taxon>Ecdysozoa</taxon>
        <taxon>Nematoda</taxon>
        <taxon>Chromadorea</taxon>
        <taxon>Rhabditida</taxon>
        <taxon>Tylenchina</taxon>
        <taxon>Tylenchomorpha</taxon>
        <taxon>Sphaerularioidea</taxon>
        <taxon>Anguinidae</taxon>
        <taxon>Anguininae</taxon>
        <taxon>Ditylenchus</taxon>
    </lineage>
</organism>